<dbReference type="PANTHER" id="PTHR33206:SF1">
    <property type="entry name" value="DNA-DIRECTED DNA POLYMERASE"/>
    <property type="match status" value="1"/>
</dbReference>
<reference evidence="1" key="1">
    <citation type="journal article" date="2023" name="Mol. Biol. Evol.">
        <title>Third-Generation Sequencing Reveals the Adaptive Role of the Epigenome in Three Deep-Sea Polychaetes.</title>
        <authorList>
            <person name="Perez M."/>
            <person name="Aroh O."/>
            <person name="Sun Y."/>
            <person name="Lan Y."/>
            <person name="Juniper S.K."/>
            <person name="Young C.R."/>
            <person name="Angers B."/>
            <person name="Qian P.Y."/>
        </authorList>
    </citation>
    <scope>NUCLEOTIDE SEQUENCE</scope>
    <source>
        <strain evidence="1">R07B-5</strain>
    </source>
</reference>
<dbReference type="AlphaFoldDB" id="A0AAD9P3W8"/>
<proteinExistence type="predicted"/>
<name>A0AAD9P3W8_RIDPI</name>
<dbReference type="InterPro" id="IPR043502">
    <property type="entry name" value="DNA/RNA_pol_sf"/>
</dbReference>
<dbReference type="Proteomes" id="UP001209878">
    <property type="component" value="Unassembled WGS sequence"/>
</dbReference>
<accession>A0AAD9P3W8</accession>
<evidence type="ECO:0000313" key="2">
    <source>
        <dbReference type="Proteomes" id="UP001209878"/>
    </source>
</evidence>
<gene>
    <name evidence="1" type="ORF">NP493_156g00025</name>
</gene>
<keyword evidence="2" id="KW-1185">Reference proteome</keyword>
<dbReference type="SUPFAM" id="SSF56672">
    <property type="entry name" value="DNA/RNA polymerases"/>
    <property type="match status" value="1"/>
</dbReference>
<organism evidence="1 2">
    <name type="scientific">Ridgeia piscesae</name>
    <name type="common">Tubeworm</name>
    <dbReference type="NCBI Taxonomy" id="27915"/>
    <lineage>
        <taxon>Eukaryota</taxon>
        <taxon>Metazoa</taxon>
        <taxon>Spiralia</taxon>
        <taxon>Lophotrochozoa</taxon>
        <taxon>Annelida</taxon>
        <taxon>Polychaeta</taxon>
        <taxon>Sedentaria</taxon>
        <taxon>Canalipalpata</taxon>
        <taxon>Sabellida</taxon>
        <taxon>Siboglinidae</taxon>
        <taxon>Ridgeia</taxon>
    </lineage>
</organism>
<dbReference type="EMBL" id="JAODUO010000156">
    <property type="protein sequence ID" value="KAK2187696.1"/>
    <property type="molecule type" value="Genomic_DNA"/>
</dbReference>
<sequence length="310" mass="36492">MKLFGNSGYGKTVADVDRHRDIQYCTDVGASMLINNRRFHQLDVVVVDSAYEIEMDKKVIKYSLPHHVGFFVYQYAKLRMLQFYYGFVDRYIERPLYKYCEMDTDSAYIALAGNSLDDLVSDEKREQYFRHRFEWLPSESCEDHNADYVRCRLAEHPRNTSAPCCLARKAYDKRTPGLFKIEWHGRGFFGLCSKTYYCFGAADKYSTKGLSKRHNEIDKDMFLDVLTNQRSGRGWNRGFRVIKSSVLTYIQERAAVTYVYAKREVLADGLSYSLWLYEKGVTRTGVFNRHDGSTLETPFYVYRSRTYWMR</sequence>
<comment type="caution">
    <text evidence="1">The sequence shown here is derived from an EMBL/GenBank/DDBJ whole genome shotgun (WGS) entry which is preliminary data.</text>
</comment>
<evidence type="ECO:0000313" key="1">
    <source>
        <dbReference type="EMBL" id="KAK2187696.1"/>
    </source>
</evidence>
<dbReference type="PANTHER" id="PTHR33206">
    <property type="entry name" value="PROTEIN CBG10425"/>
    <property type="match status" value="1"/>
</dbReference>
<evidence type="ECO:0008006" key="3">
    <source>
        <dbReference type="Google" id="ProtNLM"/>
    </source>
</evidence>
<protein>
    <recommendedName>
        <fullName evidence="3">DNA-directed DNA polymerase</fullName>
    </recommendedName>
</protein>